<organism evidence="3 4">
    <name type="scientific">Sphingomonas rosea</name>
    <dbReference type="NCBI Taxonomy" id="335605"/>
    <lineage>
        <taxon>Bacteria</taxon>
        <taxon>Pseudomonadati</taxon>
        <taxon>Pseudomonadota</taxon>
        <taxon>Alphaproteobacteria</taxon>
        <taxon>Sphingomonadales</taxon>
        <taxon>Sphingomonadaceae</taxon>
        <taxon>Sphingomonas</taxon>
    </lineage>
</organism>
<dbReference type="InterPro" id="IPR006119">
    <property type="entry name" value="Resolv_N"/>
</dbReference>
<dbReference type="RefSeq" id="WP_344695392.1">
    <property type="nucleotide sequence ID" value="NZ_BAABBR010000001.1"/>
</dbReference>
<accession>A0ABP7TNN5</accession>
<dbReference type="InterPro" id="IPR036162">
    <property type="entry name" value="Resolvase-like_N_sf"/>
</dbReference>
<evidence type="ECO:0000313" key="3">
    <source>
        <dbReference type="EMBL" id="GAA4028771.1"/>
    </source>
</evidence>
<protein>
    <recommendedName>
        <fullName evidence="5">Recombinase family protein</fullName>
    </recommendedName>
</protein>
<feature type="domain" description="Recombinase" evidence="2">
    <location>
        <begin position="165"/>
        <end position="278"/>
    </location>
</feature>
<dbReference type="Proteomes" id="UP001424459">
    <property type="component" value="Unassembled WGS sequence"/>
</dbReference>
<keyword evidence="4" id="KW-1185">Reference proteome</keyword>
<dbReference type="CDD" id="cd00338">
    <property type="entry name" value="Ser_Recombinase"/>
    <property type="match status" value="1"/>
</dbReference>
<dbReference type="EMBL" id="BAABBR010000001">
    <property type="protein sequence ID" value="GAA4028771.1"/>
    <property type="molecule type" value="Genomic_DNA"/>
</dbReference>
<evidence type="ECO:0000259" key="1">
    <source>
        <dbReference type="PROSITE" id="PS51736"/>
    </source>
</evidence>
<dbReference type="PROSITE" id="PS51737">
    <property type="entry name" value="RECOMBINASE_DNA_BIND"/>
    <property type="match status" value="1"/>
</dbReference>
<comment type="caution">
    <text evidence="3">The sequence shown here is derived from an EMBL/GenBank/DDBJ whole genome shotgun (WGS) entry which is preliminary data.</text>
</comment>
<dbReference type="InterPro" id="IPR011109">
    <property type="entry name" value="DNA_bind_recombinase_dom"/>
</dbReference>
<dbReference type="PROSITE" id="PS51736">
    <property type="entry name" value="RECOMBINASES_3"/>
    <property type="match status" value="1"/>
</dbReference>
<dbReference type="SMART" id="SM00857">
    <property type="entry name" value="Resolvase"/>
    <property type="match status" value="1"/>
</dbReference>
<sequence>MSKVRCAIYTRKSSDEGLEQEFNSLDAQYDSCRAYILSQKHEGWSVARERYDDGGFSGGSMERPGLKGLLADIVAGKIDVVVIYKIDRLTRSLADFARIIEVMEKHGASFVSVTQSFNTKTSMGRLMLHVLLSFAQFEREVGAERVRDKIAASKAKGMWMGGTVPLGYDAVDRKLVINDAEAATVQAIFDAFVELGSVQATVYWSRGQGLTTKLRQRSGEAIGGTPFHYGALRCLLSNRTYIGEVEHKGKVYPGQHEAILDRALFERALAILATRSTDKMRRPKLASASLLQRMIFDQHGRKMGPAHTCRNGQRFRYYVTHGKQIKKGGPAAYRVAAAPIEKHCAALLSEHLTANVTSVESEGAAKLGGTPAKELKMTFLRHLRRVVIGDAELSLELTDGATINRALDRVRHGNDAKLLIGGIPASTPPASNPQLIILLKDAARAQAFALARPKLPLDQLAAKFGRSSERFKRLIRLSYLSPKIVATIVQERQPLGLTGRHLQNLDGLPLCWRAQEEMLLD</sequence>
<feature type="domain" description="Resolvase/invertase-type recombinase catalytic" evidence="1">
    <location>
        <begin position="5"/>
        <end position="157"/>
    </location>
</feature>
<dbReference type="Pfam" id="PF00239">
    <property type="entry name" value="Resolvase"/>
    <property type="match status" value="1"/>
</dbReference>
<dbReference type="Pfam" id="PF07508">
    <property type="entry name" value="Recombinase"/>
    <property type="match status" value="1"/>
</dbReference>
<gene>
    <name evidence="3" type="ORF">GCM10022281_04820</name>
</gene>
<evidence type="ECO:0008006" key="5">
    <source>
        <dbReference type="Google" id="ProtNLM"/>
    </source>
</evidence>
<dbReference type="SUPFAM" id="SSF53041">
    <property type="entry name" value="Resolvase-like"/>
    <property type="match status" value="1"/>
</dbReference>
<dbReference type="Gene3D" id="3.90.1750.20">
    <property type="entry name" value="Putative Large Serine Recombinase, Chain B, Domain 2"/>
    <property type="match status" value="1"/>
</dbReference>
<dbReference type="InterPro" id="IPR038109">
    <property type="entry name" value="DNA_bind_recomb_sf"/>
</dbReference>
<dbReference type="PANTHER" id="PTHR30461:SF23">
    <property type="entry name" value="DNA RECOMBINASE-RELATED"/>
    <property type="match status" value="1"/>
</dbReference>
<dbReference type="InterPro" id="IPR050639">
    <property type="entry name" value="SSR_resolvase"/>
</dbReference>
<dbReference type="PANTHER" id="PTHR30461">
    <property type="entry name" value="DNA-INVERTASE FROM LAMBDOID PROPHAGE"/>
    <property type="match status" value="1"/>
</dbReference>
<dbReference type="Gene3D" id="3.40.50.1390">
    <property type="entry name" value="Resolvase, N-terminal catalytic domain"/>
    <property type="match status" value="1"/>
</dbReference>
<evidence type="ECO:0000259" key="2">
    <source>
        <dbReference type="PROSITE" id="PS51737"/>
    </source>
</evidence>
<proteinExistence type="predicted"/>
<name>A0ABP7TNN5_9SPHN</name>
<evidence type="ECO:0000313" key="4">
    <source>
        <dbReference type="Proteomes" id="UP001424459"/>
    </source>
</evidence>
<reference evidence="4" key="1">
    <citation type="journal article" date="2019" name="Int. J. Syst. Evol. Microbiol.">
        <title>The Global Catalogue of Microorganisms (GCM) 10K type strain sequencing project: providing services to taxonomists for standard genome sequencing and annotation.</title>
        <authorList>
            <consortium name="The Broad Institute Genomics Platform"/>
            <consortium name="The Broad Institute Genome Sequencing Center for Infectious Disease"/>
            <person name="Wu L."/>
            <person name="Ma J."/>
        </authorList>
    </citation>
    <scope>NUCLEOTIDE SEQUENCE [LARGE SCALE GENOMIC DNA]</scope>
    <source>
        <strain evidence="4">JCM 17564</strain>
    </source>
</reference>